<reference evidence="16" key="1">
    <citation type="submission" date="2022-08" db="EMBL/GenBank/DDBJ databases">
        <title>Alicyclobacillus dauci DSM2870, complete genome.</title>
        <authorList>
            <person name="Wang Q."/>
            <person name="Cai R."/>
            <person name="Wang Z."/>
        </authorList>
    </citation>
    <scope>NUCLEOTIDE SEQUENCE</scope>
    <source>
        <strain evidence="16">DSM 28700</strain>
    </source>
</reference>
<dbReference type="SUPFAM" id="SSF47384">
    <property type="entry name" value="Homodimeric domain of signal transducing histidine kinase"/>
    <property type="match status" value="1"/>
</dbReference>
<dbReference type="InterPro" id="IPR005467">
    <property type="entry name" value="His_kinase_dom"/>
</dbReference>
<dbReference type="SMART" id="SM00387">
    <property type="entry name" value="HATPase_c"/>
    <property type="match status" value="1"/>
</dbReference>
<dbReference type="Gene3D" id="1.10.287.130">
    <property type="match status" value="1"/>
</dbReference>
<evidence type="ECO:0000256" key="3">
    <source>
        <dbReference type="ARBA" id="ARBA00012438"/>
    </source>
</evidence>
<evidence type="ECO:0000256" key="6">
    <source>
        <dbReference type="ARBA" id="ARBA00022679"/>
    </source>
</evidence>
<evidence type="ECO:0000256" key="9">
    <source>
        <dbReference type="ARBA" id="ARBA00022777"/>
    </source>
</evidence>
<dbReference type="InterPro" id="IPR050398">
    <property type="entry name" value="HssS/ArlS-like"/>
</dbReference>
<dbReference type="CDD" id="cd00082">
    <property type="entry name" value="HisKA"/>
    <property type="match status" value="1"/>
</dbReference>
<evidence type="ECO:0000256" key="5">
    <source>
        <dbReference type="ARBA" id="ARBA00022553"/>
    </source>
</evidence>
<evidence type="ECO:0000256" key="14">
    <source>
        <dbReference type="SAM" id="Phobius"/>
    </source>
</evidence>
<dbReference type="PANTHER" id="PTHR45528">
    <property type="entry name" value="SENSOR HISTIDINE KINASE CPXA"/>
    <property type="match status" value="1"/>
</dbReference>
<evidence type="ECO:0000256" key="1">
    <source>
        <dbReference type="ARBA" id="ARBA00000085"/>
    </source>
</evidence>
<gene>
    <name evidence="16" type="ORF">NZD86_03105</name>
</gene>
<dbReference type="GO" id="GO:0016301">
    <property type="term" value="F:kinase activity"/>
    <property type="evidence" value="ECO:0007669"/>
    <property type="project" value="UniProtKB-KW"/>
</dbReference>
<dbReference type="EMBL" id="CP104064">
    <property type="protein sequence ID" value="WAH37537.1"/>
    <property type="molecule type" value="Genomic_DNA"/>
</dbReference>
<keyword evidence="17" id="KW-1185">Reference proteome</keyword>
<keyword evidence="4" id="KW-1003">Cell membrane</keyword>
<feature type="transmembrane region" description="Helical" evidence="14">
    <location>
        <begin position="173"/>
        <end position="192"/>
    </location>
</feature>
<dbReference type="InterPro" id="IPR036097">
    <property type="entry name" value="HisK_dim/P_sf"/>
</dbReference>
<keyword evidence="13 14" id="KW-0472">Membrane</keyword>
<keyword evidence="6" id="KW-0808">Transferase</keyword>
<evidence type="ECO:0000256" key="13">
    <source>
        <dbReference type="ARBA" id="ARBA00023136"/>
    </source>
</evidence>
<evidence type="ECO:0000256" key="7">
    <source>
        <dbReference type="ARBA" id="ARBA00022692"/>
    </source>
</evidence>
<feature type="transmembrane region" description="Helical" evidence="14">
    <location>
        <begin position="198"/>
        <end position="221"/>
    </location>
</feature>
<evidence type="ECO:0000259" key="15">
    <source>
        <dbReference type="PROSITE" id="PS50109"/>
    </source>
</evidence>
<organism evidence="16 17">
    <name type="scientific">Alicyclobacillus dauci</name>
    <dbReference type="NCBI Taxonomy" id="1475485"/>
    <lineage>
        <taxon>Bacteria</taxon>
        <taxon>Bacillati</taxon>
        <taxon>Bacillota</taxon>
        <taxon>Bacilli</taxon>
        <taxon>Bacillales</taxon>
        <taxon>Alicyclobacillaceae</taxon>
        <taxon>Alicyclobacillus</taxon>
    </lineage>
</organism>
<proteinExistence type="predicted"/>
<dbReference type="RefSeq" id="WP_268045034.1">
    <property type="nucleotide sequence ID" value="NZ_CP104064.1"/>
</dbReference>
<evidence type="ECO:0000256" key="10">
    <source>
        <dbReference type="ARBA" id="ARBA00022840"/>
    </source>
</evidence>
<dbReference type="InterPro" id="IPR036890">
    <property type="entry name" value="HATPase_C_sf"/>
</dbReference>
<evidence type="ECO:0000256" key="11">
    <source>
        <dbReference type="ARBA" id="ARBA00022989"/>
    </source>
</evidence>
<evidence type="ECO:0000256" key="12">
    <source>
        <dbReference type="ARBA" id="ARBA00023012"/>
    </source>
</evidence>
<evidence type="ECO:0000313" key="16">
    <source>
        <dbReference type="EMBL" id="WAH37537.1"/>
    </source>
</evidence>
<dbReference type="InterPro" id="IPR003594">
    <property type="entry name" value="HATPase_dom"/>
</dbReference>
<keyword evidence="9 16" id="KW-0418">Kinase</keyword>
<dbReference type="InterPro" id="IPR003661">
    <property type="entry name" value="HisK_dim/P_dom"/>
</dbReference>
<dbReference type="PROSITE" id="PS50109">
    <property type="entry name" value="HIS_KIN"/>
    <property type="match status" value="1"/>
</dbReference>
<name>A0ABY6Z4E4_9BACL</name>
<feature type="domain" description="Histidine kinase" evidence="15">
    <location>
        <begin position="283"/>
        <end position="497"/>
    </location>
</feature>
<accession>A0ABY6Z4E4</accession>
<keyword evidence="8" id="KW-0547">Nucleotide-binding</keyword>
<dbReference type="Pfam" id="PF00512">
    <property type="entry name" value="HisKA"/>
    <property type="match status" value="1"/>
</dbReference>
<dbReference type="Pfam" id="PF02518">
    <property type="entry name" value="HATPase_c"/>
    <property type="match status" value="1"/>
</dbReference>
<keyword evidence="5" id="KW-0597">Phosphoprotein</keyword>
<feature type="transmembrane region" description="Helical" evidence="14">
    <location>
        <begin position="79"/>
        <end position="101"/>
    </location>
</feature>
<evidence type="ECO:0000256" key="4">
    <source>
        <dbReference type="ARBA" id="ARBA00022475"/>
    </source>
</evidence>
<comment type="subcellular location">
    <subcellularLocation>
        <location evidence="2">Cell membrane</location>
        <topology evidence="2">Multi-pass membrane protein</topology>
    </subcellularLocation>
</comment>
<dbReference type="Gene3D" id="3.30.565.10">
    <property type="entry name" value="Histidine kinase-like ATPase, C-terminal domain"/>
    <property type="match status" value="1"/>
</dbReference>
<dbReference type="PRINTS" id="PR00344">
    <property type="entry name" value="BCTRLSENSOR"/>
</dbReference>
<dbReference type="PANTHER" id="PTHR45528:SF1">
    <property type="entry name" value="SENSOR HISTIDINE KINASE CPXA"/>
    <property type="match status" value="1"/>
</dbReference>
<keyword evidence="10" id="KW-0067">ATP-binding</keyword>
<evidence type="ECO:0000313" key="17">
    <source>
        <dbReference type="Proteomes" id="UP001164803"/>
    </source>
</evidence>
<feature type="transmembrane region" description="Helical" evidence="14">
    <location>
        <begin position="12"/>
        <end position="34"/>
    </location>
</feature>
<dbReference type="EC" id="2.7.13.3" evidence="3"/>
<keyword evidence="12" id="KW-0902">Two-component regulatory system</keyword>
<protein>
    <recommendedName>
        <fullName evidence="3">histidine kinase</fullName>
        <ecNumber evidence="3">2.7.13.3</ecNumber>
    </recommendedName>
</protein>
<dbReference type="SMART" id="SM00388">
    <property type="entry name" value="HisKA"/>
    <property type="match status" value="1"/>
</dbReference>
<dbReference type="Proteomes" id="UP001164803">
    <property type="component" value="Chromosome"/>
</dbReference>
<evidence type="ECO:0000256" key="8">
    <source>
        <dbReference type="ARBA" id="ARBA00022741"/>
    </source>
</evidence>
<feature type="transmembrane region" description="Helical" evidence="14">
    <location>
        <begin position="40"/>
        <end position="58"/>
    </location>
</feature>
<feature type="transmembrane region" description="Helical" evidence="14">
    <location>
        <begin position="113"/>
        <end position="135"/>
    </location>
</feature>
<keyword evidence="7 14" id="KW-0812">Transmembrane</keyword>
<evidence type="ECO:0000256" key="2">
    <source>
        <dbReference type="ARBA" id="ARBA00004651"/>
    </source>
</evidence>
<dbReference type="InterPro" id="IPR004358">
    <property type="entry name" value="Sig_transdc_His_kin-like_C"/>
</dbReference>
<dbReference type="SUPFAM" id="SSF55874">
    <property type="entry name" value="ATPase domain of HSP90 chaperone/DNA topoisomerase II/histidine kinase"/>
    <property type="match status" value="1"/>
</dbReference>
<sequence>MDTKLKNRVAVSAWLFLFTFGLSGTLPFLFHSYYPDQTLMYAYITCGLSALFVSLFWLKKISIYESLEYETYAQYYNRLPIDVSIVIALFFGLCTLIQVRNVGPTFSYDVLQYLRRLFICTVLVALTMMQGQFIIQRFRDKDQWKMAWEYSVIHRTNTAIRDAFLSRSTGAQVMLLLGIIYASGFGIMVVCIQPKAILLYVPLFVMVTIPALVITFGRVGYFNRIVETTNRLAAGYAEPDLPIKGNSVLAKLAENVNALKHGVETSLASQAKSERLKTDLITNVSHDLRTPLTSIITYTELLKTPELSAENRDAYIEILDQKSKRLKVLIDDLFEASIMASGSIQLVREQVDIAQLLQQALAENNELIDQSTLQFRVTTPDVPIYCVVDGQKLWRVFDNLIRNILKYSLEHTRVHISITTSDDNVLLTFKNITKYELSENIDELFERFKRGDTSRHTDGSGLGLAIAKSIVDLHGGRLDLGVDGDLFKATVTLKCVR</sequence>
<comment type="catalytic activity">
    <reaction evidence="1">
        <text>ATP + protein L-histidine = ADP + protein N-phospho-L-histidine.</text>
        <dbReference type="EC" id="2.7.13.3"/>
    </reaction>
</comment>
<keyword evidence="11 14" id="KW-1133">Transmembrane helix</keyword>